<comment type="caution">
    <text evidence="1">The sequence shown here is derived from an EMBL/GenBank/DDBJ whole genome shotgun (WGS) entry which is preliminary data.</text>
</comment>
<organism evidence="1 2">
    <name type="scientific">Litchfieldia luteola</name>
    <dbReference type="NCBI Taxonomy" id="682179"/>
    <lineage>
        <taxon>Bacteria</taxon>
        <taxon>Bacillati</taxon>
        <taxon>Bacillota</taxon>
        <taxon>Bacilli</taxon>
        <taxon>Bacillales</taxon>
        <taxon>Bacillaceae</taxon>
        <taxon>Litchfieldia</taxon>
    </lineage>
</organism>
<evidence type="ECO:0000313" key="2">
    <source>
        <dbReference type="Proteomes" id="UP001516662"/>
    </source>
</evidence>
<sequence>MQLPQIRLESKYAKIGMRTSKPVQDIQQTPADLSIKQLKADLKIRTLPGKLTIDQTQARADVDLKSIARRIEEFSNEGYQALLDGIARRAQEGDQIMKVENGGHPIAEQAEVNSKNPIYDFNIGWVPSHGSVKINYLPSEVNIDVTVNKPIIEPGINKAKTGYTPGKTNIYLEQQNSLVIDFDNLRFIGINYEQKI</sequence>
<evidence type="ECO:0000313" key="1">
    <source>
        <dbReference type="EMBL" id="MBE4907053.1"/>
    </source>
</evidence>
<dbReference type="Proteomes" id="UP001516662">
    <property type="component" value="Unassembled WGS sequence"/>
</dbReference>
<reference evidence="1 2" key="1">
    <citation type="submission" date="2020-10" db="EMBL/GenBank/DDBJ databases">
        <title>Bacillus sp. HD4P25, an endophyte from a halophyte.</title>
        <authorList>
            <person name="Sun J.-Q."/>
        </authorList>
    </citation>
    <scope>NUCLEOTIDE SEQUENCE [LARGE SCALE GENOMIC DNA]</scope>
    <source>
        <strain evidence="1 2">YIM 93174</strain>
    </source>
</reference>
<dbReference type="RefSeq" id="WP_193534529.1">
    <property type="nucleotide sequence ID" value="NZ_JADCLJ010000007.1"/>
</dbReference>
<accession>A0ABR9QEX7</accession>
<dbReference type="InterPro" id="IPR045527">
    <property type="entry name" value="DUF6470"/>
</dbReference>
<gene>
    <name evidence="1" type="ORF">IMZ08_03150</name>
</gene>
<proteinExistence type="predicted"/>
<keyword evidence="2" id="KW-1185">Reference proteome</keyword>
<dbReference type="Pfam" id="PF20074">
    <property type="entry name" value="DUF6470"/>
    <property type="match status" value="1"/>
</dbReference>
<dbReference type="EMBL" id="JADCLJ010000007">
    <property type="protein sequence ID" value="MBE4907053.1"/>
    <property type="molecule type" value="Genomic_DNA"/>
</dbReference>
<protein>
    <submittedName>
        <fullName evidence="1">Uncharacterized protein</fullName>
    </submittedName>
</protein>
<name>A0ABR9QEX7_9BACI</name>